<proteinExistence type="predicted"/>
<dbReference type="InterPro" id="IPR009875">
    <property type="entry name" value="PilZ_domain"/>
</dbReference>
<comment type="caution">
    <text evidence="2">The sequence shown here is derived from an EMBL/GenBank/DDBJ whole genome shotgun (WGS) entry which is preliminary data.</text>
</comment>
<organism evidence="2 3">
    <name type="scientific">Allosphingosinicella ginsenosidimutans</name>
    <dbReference type="NCBI Taxonomy" id="1176539"/>
    <lineage>
        <taxon>Bacteria</taxon>
        <taxon>Pseudomonadati</taxon>
        <taxon>Pseudomonadota</taxon>
        <taxon>Alphaproteobacteria</taxon>
        <taxon>Sphingomonadales</taxon>
        <taxon>Sphingomonadaceae</taxon>
        <taxon>Allosphingosinicella</taxon>
    </lineage>
</organism>
<keyword evidence="3" id="KW-1185">Reference proteome</keyword>
<dbReference type="GO" id="GO:0035438">
    <property type="term" value="F:cyclic-di-GMP binding"/>
    <property type="evidence" value="ECO:0007669"/>
    <property type="project" value="InterPro"/>
</dbReference>
<feature type="domain" description="PilZ" evidence="1">
    <location>
        <begin position="26"/>
        <end position="112"/>
    </location>
</feature>
<sequence length="132" mass="14392">MQAMTGRKGQIVTRAQLAILPPSDGRKAERRVVNLAARLREPGARLIDVELHNLSTSGFMARGDARLEVGDTIWLKIPGFSPEPARVVWIEGDQIGFEFATPLHPATVEMLVAAGRRRTGPQKRIFGGPGRG</sequence>
<gene>
    <name evidence="2" type="ORF">FRZ32_08980</name>
</gene>
<name>A0A5C6TTS5_9SPHN</name>
<evidence type="ECO:0000259" key="1">
    <source>
        <dbReference type="Pfam" id="PF07238"/>
    </source>
</evidence>
<protein>
    <submittedName>
        <fullName evidence="2">PilZ domain-containing protein</fullName>
    </submittedName>
</protein>
<evidence type="ECO:0000313" key="2">
    <source>
        <dbReference type="EMBL" id="TXC63782.1"/>
    </source>
</evidence>
<dbReference type="SUPFAM" id="SSF141371">
    <property type="entry name" value="PilZ domain-like"/>
    <property type="match status" value="1"/>
</dbReference>
<reference evidence="2 3" key="1">
    <citation type="journal article" date="2015" name="J. Microbiol.">
        <title>Sphingosinicella ginsenosidimutans sp. nov., with ginsenoside converting activity.</title>
        <authorList>
            <person name="Kim J.K."/>
            <person name="Kang M.S."/>
            <person name="Park S.C."/>
            <person name="Kim K.M."/>
            <person name="Choi K."/>
            <person name="Yoon M.H."/>
            <person name="Im W.T."/>
        </authorList>
    </citation>
    <scope>NUCLEOTIDE SEQUENCE [LARGE SCALE GENOMIC DNA]</scope>
    <source>
        <strain evidence="2 3">BS-11</strain>
    </source>
</reference>
<dbReference type="AlphaFoldDB" id="A0A5C6TTS5"/>
<accession>A0A5C6TTS5</accession>
<dbReference type="Pfam" id="PF07238">
    <property type="entry name" value="PilZ"/>
    <property type="match status" value="1"/>
</dbReference>
<evidence type="ECO:0000313" key="3">
    <source>
        <dbReference type="Proteomes" id="UP000321249"/>
    </source>
</evidence>
<dbReference type="Proteomes" id="UP000321249">
    <property type="component" value="Unassembled WGS sequence"/>
</dbReference>
<dbReference type="EMBL" id="VOQQ01000001">
    <property type="protein sequence ID" value="TXC63782.1"/>
    <property type="molecule type" value="Genomic_DNA"/>
</dbReference>